<feature type="transmembrane region" description="Helical" evidence="7">
    <location>
        <begin position="185"/>
        <end position="204"/>
    </location>
</feature>
<keyword evidence="4" id="KW-0378">Hydrolase</keyword>
<gene>
    <name evidence="9" type="ORF">HD598_001476</name>
</gene>
<keyword evidence="3 7" id="KW-0812">Transmembrane</keyword>
<dbReference type="InterPro" id="IPR050925">
    <property type="entry name" value="Rhomboid_protease_S54"/>
</dbReference>
<protein>
    <submittedName>
        <fullName evidence="9">Membrane associated rhomboid family serine protease</fullName>
    </submittedName>
</protein>
<evidence type="ECO:0000259" key="8">
    <source>
        <dbReference type="Pfam" id="PF01694"/>
    </source>
</evidence>
<feature type="transmembrane region" description="Helical" evidence="7">
    <location>
        <begin position="266"/>
        <end position="286"/>
    </location>
</feature>
<dbReference type="PANTHER" id="PTHR43731:SF14">
    <property type="entry name" value="PRESENILIN-ASSOCIATED RHOMBOID-LIKE PROTEIN, MITOCHONDRIAL"/>
    <property type="match status" value="1"/>
</dbReference>
<dbReference type="Gene3D" id="1.20.1540.10">
    <property type="entry name" value="Rhomboid-like"/>
    <property type="match status" value="1"/>
</dbReference>
<comment type="similarity">
    <text evidence="2">Belongs to the peptidase S54 family.</text>
</comment>
<dbReference type="InterPro" id="IPR035952">
    <property type="entry name" value="Rhomboid-like_sf"/>
</dbReference>
<dbReference type="PANTHER" id="PTHR43731">
    <property type="entry name" value="RHOMBOID PROTEASE"/>
    <property type="match status" value="1"/>
</dbReference>
<evidence type="ECO:0000313" key="9">
    <source>
        <dbReference type="EMBL" id="MBB5512789.1"/>
    </source>
</evidence>
<comment type="caution">
    <text evidence="9">The sequence shown here is derived from an EMBL/GenBank/DDBJ whole genome shotgun (WGS) entry which is preliminary data.</text>
</comment>
<evidence type="ECO:0000256" key="5">
    <source>
        <dbReference type="ARBA" id="ARBA00022989"/>
    </source>
</evidence>
<feature type="transmembrane region" description="Helical" evidence="7">
    <location>
        <begin position="211"/>
        <end position="230"/>
    </location>
</feature>
<evidence type="ECO:0000256" key="2">
    <source>
        <dbReference type="ARBA" id="ARBA00009045"/>
    </source>
</evidence>
<feature type="transmembrane region" description="Helical" evidence="7">
    <location>
        <begin position="236"/>
        <end position="254"/>
    </location>
</feature>
<dbReference type="AlphaFoldDB" id="A0A7W8TTY9"/>
<feature type="domain" description="Peptidase S54 rhomboid" evidence="8">
    <location>
        <begin position="119"/>
        <end position="252"/>
    </location>
</feature>
<evidence type="ECO:0000256" key="6">
    <source>
        <dbReference type="ARBA" id="ARBA00023136"/>
    </source>
</evidence>
<dbReference type="Pfam" id="PF01694">
    <property type="entry name" value="Rhomboid"/>
    <property type="match status" value="1"/>
</dbReference>
<keyword evidence="5 7" id="KW-1133">Transmembrane helix</keyword>
<accession>A0A7W8TTY9</accession>
<proteinExistence type="inferred from homology"/>
<evidence type="ECO:0000256" key="3">
    <source>
        <dbReference type="ARBA" id="ARBA00022692"/>
    </source>
</evidence>
<dbReference type="GO" id="GO:0016020">
    <property type="term" value="C:membrane"/>
    <property type="evidence" value="ECO:0007669"/>
    <property type="project" value="UniProtKB-SubCell"/>
</dbReference>
<feature type="transmembrane region" description="Helical" evidence="7">
    <location>
        <begin position="127"/>
        <end position="149"/>
    </location>
</feature>
<evidence type="ECO:0000256" key="1">
    <source>
        <dbReference type="ARBA" id="ARBA00004141"/>
    </source>
</evidence>
<dbReference type="Proteomes" id="UP000580797">
    <property type="component" value="Unassembled WGS sequence"/>
</dbReference>
<comment type="subcellular location">
    <subcellularLocation>
        <location evidence="1">Membrane</location>
        <topology evidence="1">Multi-pass membrane protein</topology>
    </subcellularLocation>
</comment>
<dbReference type="GO" id="GO:0006508">
    <property type="term" value="P:proteolysis"/>
    <property type="evidence" value="ECO:0007669"/>
    <property type="project" value="UniProtKB-KW"/>
</dbReference>
<keyword evidence="6 7" id="KW-0472">Membrane</keyword>
<dbReference type="SUPFAM" id="SSF144091">
    <property type="entry name" value="Rhomboid-like"/>
    <property type="match status" value="1"/>
</dbReference>
<keyword evidence="9" id="KW-0645">Protease</keyword>
<dbReference type="InterPro" id="IPR022764">
    <property type="entry name" value="Peptidase_S54_rhomboid_dom"/>
</dbReference>
<dbReference type="EMBL" id="JACHDR010000001">
    <property type="protein sequence ID" value="MBB5512789.1"/>
    <property type="molecule type" value="Genomic_DNA"/>
</dbReference>
<name>A0A7W8TTY9_9MICC</name>
<organism evidence="9 10">
    <name type="scientific">Neomicrococcus aestuarii</name>
    <dbReference type="NCBI Taxonomy" id="556325"/>
    <lineage>
        <taxon>Bacteria</taxon>
        <taxon>Bacillati</taxon>
        <taxon>Actinomycetota</taxon>
        <taxon>Actinomycetes</taxon>
        <taxon>Micrococcales</taxon>
        <taxon>Micrococcaceae</taxon>
        <taxon>Neomicrococcus</taxon>
    </lineage>
</organism>
<dbReference type="RefSeq" id="WP_183664875.1">
    <property type="nucleotide sequence ID" value="NZ_BAAARH010000013.1"/>
</dbReference>
<sequence length="292" mass="31266">MSYDPPNYGVQSTPEPEAVPVCPRHPDRVSYVRCQRCGRPTCGECQRPAAVGIQCVDCVAEAQRAMPTQRTALGGKVRAGVPLVTYAIIGATALAFLLQFILPSFDTSLLYAGILTGSEPWRMLTSALLHSQSMIFHILFNMYLLYAIGGMLEPLLGRARFLALYVLSAIGGSVAVLWLEDPRVAVIGASGAVFGLFGALLVIMRQRRVNYTGILITVAINLVLGFIPGFNISWQAHVGGLLVGLALGAVFAYAPAGPRRATIQWAGVAVVTAVLGVLTYLGWMTIAERFIG</sequence>
<reference evidence="9 10" key="1">
    <citation type="submission" date="2020-08" db="EMBL/GenBank/DDBJ databases">
        <title>Sequencing the genomes of 1000 actinobacteria strains.</title>
        <authorList>
            <person name="Klenk H.-P."/>
        </authorList>
    </citation>
    <scope>NUCLEOTIDE SEQUENCE [LARGE SCALE GENOMIC DNA]</scope>
    <source>
        <strain evidence="9 10">DSM 105783</strain>
    </source>
</reference>
<evidence type="ECO:0000313" key="10">
    <source>
        <dbReference type="Proteomes" id="UP000580797"/>
    </source>
</evidence>
<dbReference type="GO" id="GO:0004252">
    <property type="term" value="F:serine-type endopeptidase activity"/>
    <property type="evidence" value="ECO:0007669"/>
    <property type="project" value="InterPro"/>
</dbReference>
<evidence type="ECO:0000256" key="7">
    <source>
        <dbReference type="SAM" id="Phobius"/>
    </source>
</evidence>
<feature type="transmembrane region" description="Helical" evidence="7">
    <location>
        <begin position="83"/>
        <end position="102"/>
    </location>
</feature>
<feature type="transmembrane region" description="Helical" evidence="7">
    <location>
        <begin position="161"/>
        <end position="179"/>
    </location>
</feature>
<evidence type="ECO:0000256" key="4">
    <source>
        <dbReference type="ARBA" id="ARBA00022801"/>
    </source>
</evidence>